<sequence length="99" mass="10478">MSRSFWFAAGAGAAVYTMVRVRRAAEILTADGLADRLSAVRLGARLVREEIAQGKAEAETDLRRRLGVAPPGTPLELTARATHDDPAPPRGPAGQEGTI</sequence>
<organism evidence="2 3">
    <name type="scientific">Nocardioides fonticola</name>
    <dbReference type="NCBI Taxonomy" id="450363"/>
    <lineage>
        <taxon>Bacteria</taxon>
        <taxon>Bacillati</taxon>
        <taxon>Actinomycetota</taxon>
        <taxon>Actinomycetes</taxon>
        <taxon>Propionibacteriales</taxon>
        <taxon>Nocardioidaceae</taxon>
        <taxon>Nocardioides</taxon>
    </lineage>
</organism>
<dbReference type="InterPro" id="IPR046165">
    <property type="entry name" value="DUF6167"/>
</dbReference>
<evidence type="ECO:0000313" key="3">
    <source>
        <dbReference type="Proteomes" id="UP001501495"/>
    </source>
</evidence>
<evidence type="ECO:0000256" key="1">
    <source>
        <dbReference type="SAM" id="MobiDB-lite"/>
    </source>
</evidence>
<dbReference type="RefSeq" id="WP_344733540.1">
    <property type="nucleotide sequence ID" value="NZ_BAAAZH010000015.1"/>
</dbReference>
<comment type="caution">
    <text evidence="2">The sequence shown here is derived from an EMBL/GenBank/DDBJ whole genome shotgun (WGS) entry which is preliminary data.</text>
</comment>
<dbReference type="EMBL" id="BAAAZH010000015">
    <property type="protein sequence ID" value="GAA4120006.1"/>
    <property type="molecule type" value="Genomic_DNA"/>
</dbReference>
<dbReference type="Pfam" id="PF19664">
    <property type="entry name" value="DUF6167"/>
    <property type="match status" value="1"/>
</dbReference>
<feature type="region of interest" description="Disordered" evidence="1">
    <location>
        <begin position="64"/>
        <end position="99"/>
    </location>
</feature>
<protein>
    <recommendedName>
        <fullName evidence="4">Secreted protein</fullName>
    </recommendedName>
</protein>
<gene>
    <name evidence="2" type="ORF">GCM10022215_23080</name>
</gene>
<reference evidence="3" key="1">
    <citation type="journal article" date="2019" name="Int. J. Syst. Evol. Microbiol.">
        <title>The Global Catalogue of Microorganisms (GCM) 10K type strain sequencing project: providing services to taxonomists for standard genome sequencing and annotation.</title>
        <authorList>
            <consortium name="The Broad Institute Genomics Platform"/>
            <consortium name="The Broad Institute Genome Sequencing Center for Infectious Disease"/>
            <person name="Wu L."/>
            <person name="Ma J."/>
        </authorList>
    </citation>
    <scope>NUCLEOTIDE SEQUENCE [LARGE SCALE GENOMIC DNA]</scope>
    <source>
        <strain evidence="3">JCM 16703</strain>
    </source>
</reference>
<dbReference type="Proteomes" id="UP001501495">
    <property type="component" value="Unassembled WGS sequence"/>
</dbReference>
<name>A0ABP7XK63_9ACTN</name>
<proteinExistence type="predicted"/>
<evidence type="ECO:0008006" key="4">
    <source>
        <dbReference type="Google" id="ProtNLM"/>
    </source>
</evidence>
<evidence type="ECO:0000313" key="2">
    <source>
        <dbReference type="EMBL" id="GAA4120006.1"/>
    </source>
</evidence>
<accession>A0ABP7XK63</accession>
<keyword evidence="3" id="KW-1185">Reference proteome</keyword>